<dbReference type="EMBL" id="JAAGWQ010000107">
    <property type="protein sequence ID" value="KAF5666638.1"/>
    <property type="molecule type" value="Genomic_DNA"/>
</dbReference>
<proteinExistence type="predicted"/>
<feature type="domain" description="2EXR" evidence="2">
    <location>
        <begin position="3"/>
        <end position="99"/>
    </location>
</feature>
<sequence>MATFHDLPKELRDRIWNLAIRDDYPGVHIFGSSDQAKKGESRPMTSRGDRSRDSFEPLWSGYFQNLKNDCSDENISTYLIDGGLWTACKESRRVMENHFKQLDWPVRKSLMEYHYCSKDDKYKMPSTGYFAGGANVFYARDRKFLEVDCISRPLDLKQHWQFVGPDGNELETMSMSRCLVMEVDDKIDDKKDFELDYTDLDSCPVSIGLLGWDEL</sequence>
<evidence type="ECO:0000256" key="1">
    <source>
        <dbReference type="SAM" id="MobiDB-lite"/>
    </source>
</evidence>
<comment type="caution">
    <text evidence="3">The sequence shown here is derived from an EMBL/GenBank/DDBJ whole genome shotgun (WGS) entry which is preliminary data.</text>
</comment>
<dbReference type="OrthoDB" id="3596450at2759"/>
<dbReference type="Pfam" id="PF20150">
    <property type="entry name" value="2EXR"/>
    <property type="match status" value="1"/>
</dbReference>
<feature type="compositionally biased region" description="Basic and acidic residues" evidence="1">
    <location>
        <begin position="35"/>
        <end position="53"/>
    </location>
</feature>
<gene>
    <name evidence="3" type="ORF">FHETE_6137</name>
</gene>
<feature type="region of interest" description="Disordered" evidence="1">
    <location>
        <begin position="31"/>
        <end position="53"/>
    </location>
</feature>
<evidence type="ECO:0000313" key="4">
    <source>
        <dbReference type="Proteomes" id="UP000567885"/>
    </source>
</evidence>
<accession>A0A8H5TB99</accession>
<reference evidence="3 4" key="1">
    <citation type="submission" date="2020-05" db="EMBL/GenBank/DDBJ databases">
        <title>Identification and distribution of gene clusters putatively required for synthesis of sphingolipid metabolism inhibitors in phylogenetically diverse species of the filamentous fungus Fusarium.</title>
        <authorList>
            <person name="Kim H.-S."/>
            <person name="Busman M."/>
            <person name="Brown D.W."/>
            <person name="Divon H."/>
            <person name="Uhlig S."/>
            <person name="Proctor R.H."/>
        </authorList>
    </citation>
    <scope>NUCLEOTIDE SEQUENCE [LARGE SCALE GENOMIC DNA]</scope>
    <source>
        <strain evidence="3 4">NRRL 20693</strain>
    </source>
</reference>
<name>A0A8H5TB99_FUSHE</name>
<evidence type="ECO:0000259" key="2">
    <source>
        <dbReference type="Pfam" id="PF20150"/>
    </source>
</evidence>
<keyword evidence="4" id="KW-1185">Reference proteome</keyword>
<protein>
    <recommendedName>
        <fullName evidence="2">2EXR domain-containing protein</fullName>
    </recommendedName>
</protein>
<dbReference type="AlphaFoldDB" id="A0A8H5TB99"/>
<organism evidence="3 4">
    <name type="scientific">Fusarium heterosporum</name>
    <dbReference type="NCBI Taxonomy" id="42747"/>
    <lineage>
        <taxon>Eukaryota</taxon>
        <taxon>Fungi</taxon>
        <taxon>Dikarya</taxon>
        <taxon>Ascomycota</taxon>
        <taxon>Pezizomycotina</taxon>
        <taxon>Sordariomycetes</taxon>
        <taxon>Hypocreomycetidae</taxon>
        <taxon>Hypocreales</taxon>
        <taxon>Nectriaceae</taxon>
        <taxon>Fusarium</taxon>
        <taxon>Fusarium heterosporum species complex</taxon>
    </lineage>
</organism>
<evidence type="ECO:0000313" key="3">
    <source>
        <dbReference type="EMBL" id="KAF5666638.1"/>
    </source>
</evidence>
<dbReference type="InterPro" id="IPR045518">
    <property type="entry name" value="2EXR"/>
</dbReference>
<dbReference type="Proteomes" id="UP000567885">
    <property type="component" value="Unassembled WGS sequence"/>
</dbReference>